<keyword evidence="2" id="KW-0418">Kinase</keyword>
<dbReference type="PANTHER" id="PTHR43792">
    <property type="entry name" value="GNAT FAMILY, PUTATIVE (AFU_ORTHOLOGUE AFUA_3G00765)-RELATED-RELATED"/>
    <property type="match status" value="1"/>
</dbReference>
<reference evidence="2 3" key="1">
    <citation type="submission" date="2017-03" db="EMBL/GenBank/DDBJ databases">
        <authorList>
            <person name="Afonso C.L."/>
            <person name="Miller P.J."/>
            <person name="Scott M.A."/>
            <person name="Spackman E."/>
            <person name="Goraichik I."/>
            <person name="Dimitrov K.M."/>
            <person name="Suarez D.L."/>
            <person name="Swayne D.E."/>
        </authorList>
    </citation>
    <scope>NUCLEOTIDE SEQUENCE [LARGE SCALE GENOMIC DNA]</scope>
    <source>
        <strain evidence="2">SB41UT1</strain>
    </source>
</reference>
<dbReference type="RefSeq" id="WP_087106032.1">
    <property type="nucleotide sequence ID" value="NZ_CBCSCN010000019.1"/>
</dbReference>
<dbReference type="InterPro" id="IPR000182">
    <property type="entry name" value="GNAT_dom"/>
</dbReference>
<feature type="domain" description="N-acetyltransferase" evidence="1">
    <location>
        <begin position="11"/>
        <end position="165"/>
    </location>
</feature>
<evidence type="ECO:0000259" key="1">
    <source>
        <dbReference type="PROSITE" id="PS51186"/>
    </source>
</evidence>
<gene>
    <name evidence="2" type="ORF">EHSB41UT_00208</name>
</gene>
<name>A0A1X7AGF8_9GAMM</name>
<evidence type="ECO:0000313" key="2">
    <source>
        <dbReference type="EMBL" id="SMA32926.1"/>
    </source>
</evidence>
<dbReference type="InterPro" id="IPR051531">
    <property type="entry name" value="N-acetyltransferase"/>
</dbReference>
<dbReference type="Pfam" id="PF13302">
    <property type="entry name" value="Acetyltransf_3"/>
    <property type="match status" value="1"/>
</dbReference>
<dbReference type="SUPFAM" id="SSF55729">
    <property type="entry name" value="Acyl-CoA N-acyltransferases (Nat)"/>
    <property type="match status" value="1"/>
</dbReference>
<dbReference type="GO" id="GO:0016301">
    <property type="term" value="F:kinase activity"/>
    <property type="evidence" value="ECO:0007669"/>
    <property type="project" value="UniProtKB-KW"/>
</dbReference>
<dbReference type="OrthoDB" id="9801656at2"/>
<dbReference type="EMBL" id="FWPT01000001">
    <property type="protein sequence ID" value="SMA32926.1"/>
    <property type="molecule type" value="Genomic_DNA"/>
</dbReference>
<dbReference type="GO" id="GO:0016747">
    <property type="term" value="F:acyltransferase activity, transferring groups other than amino-acyl groups"/>
    <property type="evidence" value="ECO:0007669"/>
    <property type="project" value="InterPro"/>
</dbReference>
<dbReference type="PANTHER" id="PTHR43792:SF1">
    <property type="entry name" value="N-ACETYLTRANSFERASE DOMAIN-CONTAINING PROTEIN"/>
    <property type="match status" value="1"/>
</dbReference>
<dbReference type="AlphaFoldDB" id="A0A1X7AGF8"/>
<organism evidence="2 3">
    <name type="scientific">Parendozoicomonas haliclonae</name>
    <dbReference type="NCBI Taxonomy" id="1960125"/>
    <lineage>
        <taxon>Bacteria</taxon>
        <taxon>Pseudomonadati</taxon>
        <taxon>Pseudomonadota</taxon>
        <taxon>Gammaproteobacteria</taxon>
        <taxon>Oceanospirillales</taxon>
        <taxon>Endozoicomonadaceae</taxon>
        <taxon>Parendozoicomonas</taxon>
    </lineage>
</organism>
<proteinExistence type="predicted"/>
<evidence type="ECO:0000313" key="3">
    <source>
        <dbReference type="Proteomes" id="UP000196573"/>
    </source>
</evidence>
<dbReference type="Gene3D" id="3.40.630.30">
    <property type="match status" value="1"/>
</dbReference>
<keyword evidence="2" id="KW-0808">Transferase</keyword>
<sequence>MRTPVLETERLILRPLAVSDAQHIFDSWTSCPVVTQYMIFDQHENVQETIDWLTFEQANYDNDHVYTFGLVLKETGELIGSGGLSWEDDCFYIGYILSQNNWYKGFAKEAASRMIEFAKNDLGASKIIGRHANGNAGSEKILHNLGFEFYKDITFSSFGNKKTFDGKLQVLNF</sequence>
<dbReference type="InterPro" id="IPR016181">
    <property type="entry name" value="Acyl_CoA_acyltransferase"/>
</dbReference>
<accession>A0A1X7AGF8</accession>
<keyword evidence="3" id="KW-1185">Reference proteome</keyword>
<dbReference type="Proteomes" id="UP000196573">
    <property type="component" value="Unassembled WGS sequence"/>
</dbReference>
<dbReference type="PROSITE" id="PS51186">
    <property type="entry name" value="GNAT"/>
    <property type="match status" value="1"/>
</dbReference>
<protein>
    <submittedName>
        <fullName evidence="2">Anhydro-N-acetylmuramic acid kinase</fullName>
    </submittedName>
</protein>